<dbReference type="EMBL" id="AP028055">
    <property type="protein sequence ID" value="BEG99155.1"/>
    <property type="molecule type" value="Genomic_DNA"/>
</dbReference>
<dbReference type="PROSITE" id="PS51257">
    <property type="entry name" value="PROKAR_LIPOPROTEIN"/>
    <property type="match status" value="1"/>
</dbReference>
<organism evidence="1 2">
    <name type="scientific">Bacteroides sedimenti</name>
    <dbReference type="NCBI Taxonomy" id="2136147"/>
    <lineage>
        <taxon>Bacteria</taxon>
        <taxon>Pseudomonadati</taxon>
        <taxon>Bacteroidota</taxon>
        <taxon>Bacteroidia</taxon>
        <taxon>Bacteroidales</taxon>
        <taxon>Bacteroidaceae</taxon>
        <taxon>Bacteroides</taxon>
    </lineage>
</organism>
<gene>
    <name evidence="1" type="ORF">BSYN_14200</name>
</gene>
<evidence type="ECO:0000313" key="1">
    <source>
        <dbReference type="EMBL" id="BEG99155.1"/>
    </source>
</evidence>
<name>A0ABN6Z3N2_9BACE</name>
<sequence length="148" mass="17722">MLTKFFKKVVDNMRLYVLILVVGLCSCNNQKKQVFLISNNDVKYWDEISPRNNSLRGFCFHKNGFYEYYVYYKGKRYKYGYEDVIFPDNWSCLNDSTLIIGYYKAHILKLTNDYFIFQVCDDKSIQILEISNNQTDTVISRLPHWNDE</sequence>
<reference evidence="1 2" key="1">
    <citation type="submission" date="2023-04" db="EMBL/GenBank/DDBJ databases">
        <title>Draft genome sequence of acteroides sedimenti strain YN3PY1.</title>
        <authorList>
            <person name="Yoshida N."/>
        </authorList>
    </citation>
    <scope>NUCLEOTIDE SEQUENCE [LARGE SCALE GENOMIC DNA]</scope>
    <source>
        <strain evidence="1 2">YN3PY1</strain>
    </source>
</reference>
<protein>
    <recommendedName>
        <fullName evidence="3">Lipoprotein</fullName>
    </recommendedName>
</protein>
<proteinExistence type="predicted"/>
<keyword evidence="2" id="KW-1185">Reference proteome</keyword>
<accession>A0ABN6Z3N2</accession>
<evidence type="ECO:0000313" key="2">
    <source>
        <dbReference type="Proteomes" id="UP001496674"/>
    </source>
</evidence>
<dbReference type="Proteomes" id="UP001496674">
    <property type="component" value="Chromosome"/>
</dbReference>
<evidence type="ECO:0008006" key="3">
    <source>
        <dbReference type="Google" id="ProtNLM"/>
    </source>
</evidence>